<dbReference type="OrthoDB" id="10495491at2759"/>
<accession>G3AJN8</accession>
<dbReference type="AlphaFoldDB" id="G3AJN8"/>
<gene>
    <name evidence="2" type="ORF">SPAPADRAFT_49031</name>
</gene>
<evidence type="ECO:0000313" key="3">
    <source>
        <dbReference type="Proteomes" id="UP000000709"/>
    </source>
</evidence>
<protein>
    <recommendedName>
        <fullName evidence="4">U6 snRNA phosphodiesterase</fullName>
    </recommendedName>
</protein>
<reference evidence="2 3" key="1">
    <citation type="journal article" date="2011" name="Proc. Natl. Acad. Sci. U.S.A.">
        <title>Comparative genomics of xylose-fermenting fungi for enhanced biofuel production.</title>
        <authorList>
            <person name="Wohlbach D.J."/>
            <person name="Kuo A."/>
            <person name="Sato T.K."/>
            <person name="Potts K.M."/>
            <person name="Salamov A.A."/>
            <person name="LaButti K.M."/>
            <person name="Sun H."/>
            <person name="Clum A."/>
            <person name="Pangilinan J.L."/>
            <person name="Lindquist E.A."/>
            <person name="Lucas S."/>
            <person name="Lapidus A."/>
            <person name="Jin M."/>
            <person name="Gunawan C."/>
            <person name="Balan V."/>
            <person name="Dale B.E."/>
            <person name="Jeffries T.W."/>
            <person name="Zinkel R."/>
            <person name="Barry K.W."/>
            <person name="Grigoriev I.V."/>
            <person name="Gasch A.P."/>
        </authorList>
    </citation>
    <scope>NUCLEOTIDE SEQUENCE [LARGE SCALE GENOMIC DNA]</scope>
    <source>
        <strain evidence="3">NRRL Y-27907 / 11-Y1</strain>
    </source>
</reference>
<dbReference type="Proteomes" id="UP000000709">
    <property type="component" value="Unassembled WGS sequence"/>
</dbReference>
<dbReference type="InParanoid" id="G3AJN8"/>
<dbReference type="GeneID" id="18871297"/>
<keyword evidence="3" id="KW-1185">Reference proteome</keyword>
<evidence type="ECO:0008006" key="4">
    <source>
        <dbReference type="Google" id="ProtNLM"/>
    </source>
</evidence>
<dbReference type="EMBL" id="GL996500">
    <property type="protein sequence ID" value="EGW33939.1"/>
    <property type="molecule type" value="Genomic_DNA"/>
</dbReference>
<dbReference type="eggNOG" id="ENOG502T53Z">
    <property type="taxonomic scope" value="Eukaryota"/>
</dbReference>
<feature type="region of interest" description="Disordered" evidence="1">
    <location>
        <begin position="1"/>
        <end position="20"/>
    </location>
</feature>
<dbReference type="RefSeq" id="XP_007373523.1">
    <property type="nucleotide sequence ID" value="XM_007373461.1"/>
</dbReference>
<dbReference type="HOGENOM" id="CLU_963102_0_0_1"/>
<evidence type="ECO:0000313" key="2">
    <source>
        <dbReference type="EMBL" id="EGW33939.1"/>
    </source>
</evidence>
<sequence length="293" mass="33475">MELIQQYSSSEESDEESLNRNVTDIPLNQELENHPVTLEIFSEKHHTTMSQSWGTILLSVWRAPPLAKTKLKQACHRVLEQLPAIAQNYKVEPLYNETFRGYSQTPIHISYSLPLFINNRDSNLAKQILSEETKRLKIPSSLVHQEAVDKSNPLSSILQKNPKKVVRLKFDKKMLLLPGDRGFNNQIYLCARIQQTPDTREFFQAIDDGILRRLFAECDVEAFGTKTKGLEHISILKGRVITKPFSEESLKQLSEQLEQIDLSDLLGDINVDLDRIELDTGASTTEVQARLFT</sequence>
<proteinExistence type="predicted"/>
<name>G3AJN8_SPAPN</name>
<evidence type="ECO:0000256" key="1">
    <source>
        <dbReference type="SAM" id="MobiDB-lite"/>
    </source>
</evidence>
<organism evidence="3">
    <name type="scientific">Spathaspora passalidarum (strain NRRL Y-27907 / 11-Y1)</name>
    <dbReference type="NCBI Taxonomy" id="619300"/>
    <lineage>
        <taxon>Eukaryota</taxon>
        <taxon>Fungi</taxon>
        <taxon>Dikarya</taxon>
        <taxon>Ascomycota</taxon>
        <taxon>Saccharomycotina</taxon>
        <taxon>Pichiomycetes</taxon>
        <taxon>Debaryomycetaceae</taxon>
        <taxon>Spathaspora</taxon>
    </lineage>
</organism>
<dbReference type="KEGG" id="spaa:SPAPADRAFT_49031"/>